<dbReference type="Pfam" id="PF13614">
    <property type="entry name" value="AAA_31"/>
    <property type="match status" value="1"/>
</dbReference>
<dbReference type="KEGG" id="mgz:GCW_03620"/>
<feature type="domain" description="AAA" evidence="1">
    <location>
        <begin position="42"/>
        <end position="179"/>
    </location>
</feature>
<dbReference type="InterPro" id="IPR025669">
    <property type="entry name" value="AAA_dom"/>
</dbReference>
<evidence type="ECO:0000259" key="1">
    <source>
        <dbReference type="Pfam" id="PF13614"/>
    </source>
</evidence>
<dbReference type="Proteomes" id="UP000018735">
    <property type="component" value="Chromosome"/>
</dbReference>
<dbReference type="InterPro" id="IPR027417">
    <property type="entry name" value="P-loop_NTPase"/>
</dbReference>
<reference evidence="2 3" key="1">
    <citation type="journal article" date="2011" name="PLoS ONE">
        <title>Core proteome of the minimal cell: comparative proteomics of three mollicute species.</title>
        <authorList>
            <person name="Fisunov G.Y."/>
            <person name="Alexeev D.G."/>
            <person name="Bazaleev N.A."/>
            <person name="Ladygina V.G."/>
            <person name="Galyamina M.A."/>
            <person name="Kondratov I.G."/>
            <person name="Zhukova N.A."/>
            <person name="Serebryakova M.V."/>
            <person name="Demina I.A."/>
            <person name="Govorun V.M."/>
        </authorList>
    </citation>
    <scope>NUCLEOTIDE SEQUENCE [LARGE SCALE GENOMIC DNA]</scope>
    <source>
        <strain evidence="2 3">S6</strain>
    </source>
</reference>
<dbReference type="HOGENOM" id="CLU_1033711_0_0_14"/>
<sequence>MFFIIKKLLLHKNILESEVRLKETSLMMQNTKFITVTSTIRHSAKTSTAIGLVISLVTEGYKVLYLGFDNKYNALPNFDDDADLVKDYILEKIILERAIRHFYSFYPFDMLNINADLVKLFKNATDKQQARIISKLFKDIKAERYHYVVIDLNYKDKPVHNMIVKLSDHCFYTINVKRYEEEKNHLDINSFLTVLPKKEHVKLLVVQFNRFMVDHHKFIENLKYIYGDFVFDYQIDSSRTMRNRIDHAYNYLRVNKLCTPIKKYIIESK</sequence>
<dbReference type="EMBL" id="CP006916">
    <property type="protein sequence ID" value="AHB99899.1"/>
    <property type="molecule type" value="Genomic_DNA"/>
</dbReference>
<gene>
    <name evidence="2" type="ORF">GCW_03620</name>
</gene>
<accession>A0A0F6CLC7</accession>
<proteinExistence type="predicted"/>
<dbReference type="Gene3D" id="3.40.50.300">
    <property type="entry name" value="P-loop containing nucleotide triphosphate hydrolases"/>
    <property type="match status" value="1"/>
</dbReference>
<dbReference type="AlphaFoldDB" id="A0A0F6CLC7"/>
<evidence type="ECO:0000313" key="2">
    <source>
        <dbReference type="EMBL" id="AHB99899.1"/>
    </source>
</evidence>
<name>A0A0F6CLC7_MYCGL</name>
<evidence type="ECO:0000313" key="3">
    <source>
        <dbReference type="Proteomes" id="UP000018735"/>
    </source>
</evidence>
<dbReference type="SUPFAM" id="SSF52540">
    <property type="entry name" value="P-loop containing nucleoside triphosphate hydrolases"/>
    <property type="match status" value="1"/>
</dbReference>
<organism evidence="2 3">
    <name type="scientific">Mycoplasmoides gallisepticum S6</name>
    <dbReference type="NCBI Taxonomy" id="1006581"/>
    <lineage>
        <taxon>Bacteria</taxon>
        <taxon>Bacillati</taxon>
        <taxon>Mycoplasmatota</taxon>
        <taxon>Mycoplasmoidales</taxon>
        <taxon>Mycoplasmoidaceae</taxon>
        <taxon>Mycoplasmoides</taxon>
    </lineage>
</organism>
<protein>
    <recommendedName>
        <fullName evidence="1">AAA domain-containing protein</fullName>
    </recommendedName>
</protein>